<name>A0AAV1D2Q0_OLDCO</name>
<accession>A0AAV1D2Q0</accession>
<dbReference type="PANTHER" id="PTHR33191">
    <property type="entry name" value="RIPENING-RELATED PROTEIN 2-RELATED"/>
    <property type="match status" value="1"/>
</dbReference>
<dbReference type="PANTHER" id="PTHR33191:SF58">
    <property type="entry name" value="RIPENING-RELATED PROTEIN 1"/>
    <property type="match status" value="1"/>
</dbReference>
<comment type="similarity">
    <text evidence="2">Belongs to the kiwellin family.</text>
</comment>
<evidence type="ECO:0000256" key="3">
    <source>
        <dbReference type="ARBA" id="ARBA00022525"/>
    </source>
</evidence>
<comment type="subcellular location">
    <subcellularLocation>
        <location evidence="1">Secreted</location>
    </subcellularLocation>
</comment>
<reference evidence="6" key="1">
    <citation type="submission" date="2023-03" db="EMBL/GenBank/DDBJ databases">
        <authorList>
            <person name="Julca I."/>
        </authorList>
    </citation>
    <scope>NUCLEOTIDE SEQUENCE</scope>
</reference>
<feature type="chain" id="PRO_5043718212" evidence="5">
    <location>
        <begin position="26"/>
        <end position="187"/>
    </location>
</feature>
<gene>
    <name evidence="6" type="ORF">OLC1_LOCUS11316</name>
</gene>
<proteinExistence type="inferred from homology"/>
<dbReference type="SUPFAM" id="SSF50685">
    <property type="entry name" value="Barwin-like endoglucanases"/>
    <property type="match status" value="1"/>
</dbReference>
<dbReference type="EMBL" id="OX459121">
    <property type="protein sequence ID" value="CAI9101808.1"/>
    <property type="molecule type" value="Genomic_DNA"/>
</dbReference>
<evidence type="ECO:0000256" key="4">
    <source>
        <dbReference type="ARBA" id="ARBA00022729"/>
    </source>
</evidence>
<dbReference type="InterPro" id="IPR039271">
    <property type="entry name" value="Kiwellin-like"/>
</dbReference>
<dbReference type="GO" id="GO:0005576">
    <property type="term" value="C:extracellular region"/>
    <property type="evidence" value="ECO:0007669"/>
    <property type="project" value="UniProtKB-SubCell"/>
</dbReference>
<keyword evidence="4 5" id="KW-0732">Signal</keyword>
<dbReference type="Pfam" id="PF24300">
    <property type="entry name" value="KWL1"/>
    <property type="match status" value="1"/>
</dbReference>
<evidence type="ECO:0000313" key="7">
    <source>
        <dbReference type="Proteomes" id="UP001161247"/>
    </source>
</evidence>
<protein>
    <submittedName>
        <fullName evidence="6">OLC1v1039224C1</fullName>
    </submittedName>
</protein>
<dbReference type="AlphaFoldDB" id="A0AAV1D2Q0"/>
<evidence type="ECO:0000256" key="2">
    <source>
        <dbReference type="ARBA" id="ARBA00005592"/>
    </source>
</evidence>
<feature type="signal peptide" evidence="5">
    <location>
        <begin position="1"/>
        <end position="25"/>
    </location>
</feature>
<evidence type="ECO:0000256" key="1">
    <source>
        <dbReference type="ARBA" id="ARBA00004613"/>
    </source>
</evidence>
<dbReference type="InterPro" id="IPR036908">
    <property type="entry name" value="RlpA-like_sf"/>
</dbReference>
<keyword evidence="7" id="KW-1185">Reference proteome</keyword>
<organism evidence="6 7">
    <name type="scientific">Oldenlandia corymbosa var. corymbosa</name>
    <dbReference type="NCBI Taxonomy" id="529605"/>
    <lineage>
        <taxon>Eukaryota</taxon>
        <taxon>Viridiplantae</taxon>
        <taxon>Streptophyta</taxon>
        <taxon>Embryophyta</taxon>
        <taxon>Tracheophyta</taxon>
        <taxon>Spermatophyta</taxon>
        <taxon>Magnoliopsida</taxon>
        <taxon>eudicotyledons</taxon>
        <taxon>Gunneridae</taxon>
        <taxon>Pentapetalae</taxon>
        <taxon>asterids</taxon>
        <taxon>lamiids</taxon>
        <taxon>Gentianales</taxon>
        <taxon>Rubiaceae</taxon>
        <taxon>Rubioideae</taxon>
        <taxon>Spermacoceae</taxon>
        <taxon>Hedyotis-Oldenlandia complex</taxon>
        <taxon>Oldenlandia</taxon>
    </lineage>
</organism>
<evidence type="ECO:0000313" key="6">
    <source>
        <dbReference type="EMBL" id="CAI9101808.1"/>
    </source>
</evidence>
<dbReference type="Gene3D" id="2.40.40.10">
    <property type="entry name" value="RlpA-like domain"/>
    <property type="match status" value="1"/>
</dbReference>
<dbReference type="Proteomes" id="UP001161247">
    <property type="component" value="Chromosome 4"/>
</dbReference>
<evidence type="ECO:0000256" key="5">
    <source>
        <dbReference type="SAM" id="SignalP"/>
    </source>
</evidence>
<keyword evidence="3" id="KW-0964">Secreted</keyword>
<sequence length="187" mass="20631">MTMKNFSSKSFLLMILLFLTILSSGAELKTCKPNGRVKARKTPPGFCSNNPDCCIEGHYYPTYQCSPPVSQKTRAILTLSSFENEIYGPTSCSERYYSDEMHVVALSTGWYNRGARCLNNITITAPNGKSVNAIVVDECDSTVGCDEDDDFQPPCANNVVEASKGVWKALGVPQEEWAKLPITWSPL</sequence>
<dbReference type="CDD" id="cd22270">
    <property type="entry name" value="DPBB_kiwellin-like"/>
    <property type="match status" value="1"/>
</dbReference>